<evidence type="ECO:0000313" key="4">
    <source>
        <dbReference type="Proteomes" id="UP000261704"/>
    </source>
</evidence>
<keyword evidence="1" id="KW-0472">Membrane</keyword>
<dbReference type="PANTHER" id="PTHR22911:SF135">
    <property type="entry name" value="BLR4310 PROTEIN"/>
    <property type="match status" value="1"/>
</dbReference>
<feature type="transmembrane region" description="Helical" evidence="1">
    <location>
        <begin position="55"/>
        <end position="77"/>
    </location>
</feature>
<keyword evidence="1" id="KW-0812">Transmembrane</keyword>
<dbReference type="Gene3D" id="1.10.3730.20">
    <property type="match status" value="2"/>
</dbReference>
<evidence type="ECO:0000313" key="3">
    <source>
        <dbReference type="EMBL" id="AXX99721.1"/>
    </source>
</evidence>
<feature type="transmembrane region" description="Helical" evidence="1">
    <location>
        <begin position="168"/>
        <end position="186"/>
    </location>
</feature>
<accession>A0A347ULJ3</accession>
<dbReference type="AlphaFoldDB" id="A0A347ULJ3"/>
<feature type="domain" description="EamA" evidence="2">
    <location>
        <begin position="139"/>
        <end position="267"/>
    </location>
</feature>
<dbReference type="Pfam" id="PF00892">
    <property type="entry name" value="EamA"/>
    <property type="match status" value="2"/>
</dbReference>
<dbReference type="OrthoDB" id="7165334at2"/>
<evidence type="ECO:0000256" key="1">
    <source>
        <dbReference type="SAM" id="Phobius"/>
    </source>
</evidence>
<feature type="transmembrane region" description="Helical" evidence="1">
    <location>
        <begin position="27"/>
        <end position="43"/>
    </location>
</feature>
<keyword evidence="4" id="KW-1185">Reference proteome</keyword>
<dbReference type="GO" id="GO:0016020">
    <property type="term" value="C:membrane"/>
    <property type="evidence" value="ECO:0007669"/>
    <property type="project" value="InterPro"/>
</dbReference>
<dbReference type="SUPFAM" id="SSF103481">
    <property type="entry name" value="Multidrug resistance efflux transporter EmrE"/>
    <property type="match status" value="2"/>
</dbReference>
<evidence type="ECO:0000259" key="2">
    <source>
        <dbReference type="Pfam" id="PF00892"/>
    </source>
</evidence>
<feature type="transmembrane region" description="Helical" evidence="1">
    <location>
        <begin position="198"/>
        <end position="218"/>
    </location>
</feature>
<feature type="transmembrane region" description="Helical" evidence="1">
    <location>
        <begin position="83"/>
        <end position="105"/>
    </location>
</feature>
<feature type="domain" description="EamA" evidence="2">
    <location>
        <begin position="2"/>
        <end position="128"/>
    </location>
</feature>
<dbReference type="InterPro" id="IPR037185">
    <property type="entry name" value="EmrE-like"/>
</dbReference>
<gene>
    <name evidence="3" type="ORF">BAR1_06485</name>
</gene>
<dbReference type="Proteomes" id="UP000261704">
    <property type="component" value="Chromosome"/>
</dbReference>
<dbReference type="KEGG" id="pamo:BAR1_06485"/>
<dbReference type="InterPro" id="IPR000620">
    <property type="entry name" value="EamA_dom"/>
</dbReference>
<dbReference type="PANTHER" id="PTHR22911">
    <property type="entry name" value="ACYL-MALONYL CONDENSING ENZYME-RELATED"/>
    <property type="match status" value="1"/>
</dbReference>
<proteinExistence type="predicted"/>
<protein>
    <submittedName>
        <fullName evidence="3">DMT family transporter</fullName>
    </submittedName>
</protein>
<organism evidence="3 4">
    <name type="scientific">Profundibacter amoris</name>
    <dbReference type="NCBI Taxonomy" id="2171755"/>
    <lineage>
        <taxon>Bacteria</taxon>
        <taxon>Pseudomonadati</taxon>
        <taxon>Pseudomonadota</taxon>
        <taxon>Alphaproteobacteria</taxon>
        <taxon>Rhodobacterales</taxon>
        <taxon>Paracoccaceae</taxon>
        <taxon>Profundibacter</taxon>
    </lineage>
</organism>
<feature type="transmembrane region" description="Helical" evidence="1">
    <location>
        <begin position="252"/>
        <end position="270"/>
    </location>
</feature>
<reference evidence="3 4" key="1">
    <citation type="submission" date="2018-09" db="EMBL/GenBank/DDBJ databases">
        <title>Profundibacter amoris BAR1 gen. nov., sp. nov., a new member of the Roseobacter clade isolated at Lokis Castle Vent Field on the Arctic Mid-Oceanic Ridge.</title>
        <authorList>
            <person name="Le Moine Bauer S."/>
            <person name="Sjoeberg A.G."/>
            <person name="L'Haridon S."/>
            <person name="Stokke R."/>
            <person name="Roalkvam I."/>
            <person name="Steen I.H."/>
            <person name="Dahle H."/>
        </authorList>
    </citation>
    <scope>NUCLEOTIDE SEQUENCE [LARGE SCALE GENOMIC DNA]</scope>
    <source>
        <strain evidence="3 4">BAR1</strain>
    </source>
</reference>
<feature type="transmembrane region" description="Helical" evidence="1">
    <location>
        <begin position="139"/>
        <end position="156"/>
    </location>
</feature>
<sequence length="279" mass="30297">MIAAMAGFTLTDSFIKAASQDLPVGQLLALAGLLGGSIFALMTRAQGHAVITREFLLWPVMLRNLSEIIGTICYVTALSKIDLSVASAIIQATPLAVTLMAVVFIGETVHWRRWTAIIIGFSGVLIILRPGGITFDYNMLWAVAGLFALAMRDVATRMVPKDMPTLRVSTYGMSMLLPAGLFLMALGQTPLPMSLLNWGQVAGFVLVGVAGYWAITAAMRLGDVSVVAPFRYSRIIFALIIGAIVFGERPDFWTLFGATVTIVAGIYTFMRERQLNRCR</sequence>
<feature type="transmembrane region" description="Helical" evidence="1">
    <location>
        <begin position="230"/>
        <end position="246"/>
    </location>
</feature>
<keyword evidence="1" id="KW-1133">Transmembrane helix</keyword>
<feature type="transmembrane region" description="Helical" evidence="1">
    <location>
        <begin position="114"/>
        <end position="133"/>
    </location>
</feature>
<name>A0A347ULJ3_9RHOB</name>
<dbReference type="EMBL" id="CP032125">
    <property type="protein sequence ID" value="AXX99721.1"/>
    <property type="molecule type" value="Genomic_DNA"/>
</dbReference>